<dbReference type="HOGENOM" id="CLU_2918932_0_0_10"/>
<dbReference type="AlphaFoldDB" id="C9LI51"/>
<dbReference type="Proteomes" id="UP000003460">
    <property type="component" value="Unassembled WGS sequence"/>
</dbReference>
<reference evidence="1" key="1">
    <citation type="submission" date="2009-09" db="EMBL/GenBank/DDBJ databases">
        <authorList>
            <person name="Weinstock G."/>
            <person name="Sodergren E."/>
            <person name="Clifton S."/>
            <person name="Fulton L."/>
            <person name="Fulton B."/>
            <person name="Courtney L."/>
            <person name="Fronick C."/>
            <person name="Harrison M."/>
            <person name="Strong C."/>
            <person name="Farmer C."/>
            <person name="Delahaunty K."/>
            <person name="Markovic C."/>
            <person name="Hall O."/>
            <person name="Minx P."/>
            <person name="Tomlinson C."/>
            <person name="Mitreva M."/>
            <person name="Nelson J."/>
            <person name="Hou S."/>
            <person name="Wollam A."/>
            <person name="Pepin K.H."/>
            <person name="Johnson M."/>
            <person name="Bhonagiri V."/>
            <person name="Nash W.E."/>
            <person name="Warren W."/>
            <person name="Chinwalla A."/>
            <person name="Mardis E.R."/>
            <person name="Wilson R.K."/>
        </authorList>
    </citation>
    <scope>NUCLEOTIDE SEQUENCE [LARGE SCALE GENOMIC DNA]</scope>
    <source>
        <strain evidence="1">ATCC 51259</strain>
    </source>
</reference>
<accession>C9LI51</accession>
<evidence type="ECO:0000313" key="1">
    <source>
        <dbReference type="EMBL" id="EEX71167.1"/>
    </source>
</evidence>
<keyword evidence="2" id="KW-1185">Reference proteome</keyword>
<protein>
    <submittedName>
        <fullName evidence="1">Uncharacterized protein</fullName>
    </submittedName>
</protein>
<name>C9LI51_9BACT</name>
<dbReference type="EMBL" id="ACIJ02000022">
    <property type="protein sequence ID" value="EEX71167.1"/>
    <property type="molecule type" value="Genomic_DNA"/>
</dbReference>
<organism evidence="1 2">
    <name type="scientific">Alloprevotella tannerae ATCC 51259</name>
    <dbReference type="NCBI Taxonomy" id="626522"/>
    <lineage>
        <taxon>Bacteria</taxon>
        <taxon>Pseudomonadati</taxon>
        <taxon>Bacteroidota</taxon>
        <taxon>Bacteroidia</taxon>
        <taxon>Bacteroidales</taxon>
        <taxon>Prevotellaceae</taxon>
        <taxon>Alloprevotella</taxon>
    </lineage>
</organism>
<gene>
    <name evidence="1" type="ORF">GCWU000325_01909</name>
</gene>
<proteinExistence type="predicted"/>
<dbReference type="STRING" id="626522.GCWU000325_01909"/>
<sequence>MIAMQMTNKDGLQTSKGQAPATILKLRSFAAIDHKQFMAKVYDLCCRIMAHRRYSAAAPKN</sequence>
<comment type="caution">
    <text evidence="1">The sequence shown here is derived from an EMBL/GenBank/DDBJ whole genome shotgun (WGS) entry which is preliminary data.</text>
</comment>
<evidence type="ECO:0000313" key="2">
    <source>
        <dbReference type="Proteomes" id="UP000003460"/>
    </source>
</evidence>